<sequence length="61" mass="7329">MQLPAYISVKKGFELIQTMTRILNTGFRYVLEVRHSAWFEDEIYDFPKEQTVSVPNMEFKR</sequence>
<keyword evidence="2" id="KW-1185">Reference proteome</keyword>
<evidence type="ECO:0000313" key="1">
    <source>
        <dbReference type="EMBL" id="ALI36021.1"/>
    </source>
</evidence>
<name>A0A654M0F9_9ARCH</name>
<reference evidence="2" key="1">
    <citation type="submission" date="2015-10" db="EMBL/GenBank/DDBJ databases">
        <title>Niche specialization of a soil ammonia-oxidizing archaeon, Candidatus Nitrosocosmicus oleophilus.</title>
        <authorList>
            <person name="Jung M.-Y."/>
            <person name="Rhee S.-K."/>
        </authorList>
    </citation>
    <scope>NUCLEOTIDE SEQUENCE [LARGE SCALE GENOMIC DNA]</scope>
    <source>
        <strain evidence="2">MY3</strain>
    </source>
</reference>
<dbReference type="EMBL" id="CP012850">
    <property type="protein sequence ID" value="ALI36021.1"/>
    <property type="molecule type" value="Genomic_DNA"/>
</dbReference>
<evidence type="ECO:0000313" key="2">
    <source>
        <dbReference type="Proteomes" id="UP000058925"/>
    </source>
</evidence>
<protein>
    <submittedName>
        <fullName evidence="1">Uncharacterized protein</fullName>
    </submittedName>
</protein>
<dbReference type="Gene3D" id="3.20.20.410">
    <property type="entry name" value="Protein of unknown function UPF0759"/>
    <property type="match status" value="1"/>
</dbReference>
<gene>
    <name evidence="1" type="ORF">NMY3_01818</name>
</gene>
<dbReference type="AlphaFoldDB" id="A0A654M0F9"/>
<dbReference type="KEGG" id="taa:NMY3_01818"/>
<dbReference type="InterPro" id="IPR036520">
    <property type="entry name" value="UPF0759_sf"/>
</dbReference>
<dbReference type="Proteomes" id="UP000058925">
    <property type="component" value="Chromosome"/>
</dbReference>
<dbReference type="RefSeq" id="WP_338140371.1">
    <property type="nucleotide sequence ID" value="NZ_CP012850.1"/>
</dbReference>
<accession>A0A654M0F9</accession>
<organism evidence="1 2">
    <name type="scientific">Candidatus Nitrosocosmicus oleophilus</name>
    <dbReference type="NCBI Taxonomy" id="1353260"/>
    <lineage>
        <taxon>Archaea</taxon>
        <taxon>Nitrososphaerota</taxon>
        <taxon>Nitrososphaeria</taxon>
        <taxon>Nitrososphaerales</taxon>
        <taxon>Nitrososphaeraceae</taxon>
        <taxon>Candidatus Nitrosocosmicus</taxon>
    </lineage>
</organism>
<proteinExistence type="predicted"/>
<dbReference type="GeneID" id="68929762"/>
<dbReference type="SUPFAM" id="SSF117396">
    <property type="entry name" value="TM1631-like"/>
    <property type="match status" value="1"/>
</dbReference>